<sequence>MLPGWWLSGFPTSVQWLGVSICFCLSQLLVGPLRGQPC</sequence>
<dbReference type="AlphaFoldDB" id="A0A0V1DLI7"/>
<keyword evidence="2" id="KW-1185">Reference proteome</keyword>
<dbReference type="Proteomes" id="UP000054995">
    <property type="component" value="Unassembled WGS sequence"/>
</dbReference>
<organism evidence="1 2">
    <name type="scientific">Trichinella pseudospiralis</name>
    <name type="common">Parasitic roundworm</name>
    <dbReference type="NCBI Taxonomy" id="6337"/>
    <lineage>
        <taxon>Eukaryota</taxon>
        <taxon>Metazoa</taxon>
        <taxon>Ecdysozoa</taxon>
        <taxon>Nematoda</taxon>
        <taxon>Enoplea</taxon>
        <taxon>Dorylaimia</taxon>
        <taxon>Trichinellida</taxon>
        <taxon>Trichinellidae</taxon>
        <taxon>Trichinella</taxon>
    </lineage>
</organism>
<accession>A0A0V1DLI7</accession>
<comment type="caution">
    <text evidence="1">The sequence shown here is derived from an EMBL/GenBank/DDBJ whole genome shotgun (WGS) entry which is preliminary data.</text>
</comment>
<dbReference type="EMBL" id="JYDT01003640">
    <property type="protein sequence ID" value="KRY62230.1"/>
    <property type="molecule type" value="Genomic_DNA"/>
</dbReference>
<name>A0A0V1DLI7_TRIPS</name>
<protein>
    <submittedName>
        <fullName evidence="1">Uncharacterized protein</fullName>
    </submittedName>
</protein>
<proteinExistence type="predicted"/>
<evidence type="ECO:0000313" key="2">
    <source>
        <dbReference type="Proteomes" id="UP000054995"/>
    </source>
</evidence>
<reference evidence="1 2" key="1">
    <citation type="submission" date="2015-01" db="EMBL/GenBank/DDBJ databases">
        <title>Evolution of Trichinella species and genotypes.</title>
        <authorList>
            <person name="Korhonen P.K."/>
            <person name="Edoardo P."/>
            <person name="Giuseppe L.R."/>
            <person name="Gasser R.B."/>
        </authorList>
    </citation>
    <scope>NUCLEOTIDE SEQUENCE [LARGE SCALE GENOMIC DNA]</scope>
    <source>
        <strain evidence="1">ISS470</strain>
    </source>
</reference>
<evidence type="ECO:0000313" key="1">
    <source>
        <dbReference type="EMBL" id="KRY62230.1"/>
    </source>
</evidence>
<gene>
    <name evidence="1" type="ORF">T4D_4358</name>
</gene>
<dbReference type="OrthoDB" id="10374890at2759"/>